<name>A0A9P6HR33_9AGAM</name>
<evidence type="ECO:0008006" key="3">
    <source>
        <dbReference type="Google" id="ProtNLM"/>
    </source>
</evidence>
<evidence type="ECO:0000313" key="2">
    <source>
        <dbReference type="Proteomes" id="UP000736335"/>
    </source>
</evidence>
<comment type="caution">
    <text evidence="1">The sequence shown here is derived from an EMBL/GenBank/DDBJ whole genome shotgun (WGS) entry which is preliminary data.</text>
</comment>
<organism evidence="1 2">
    <name type="scientific">Thelephora terrestris</name>
    <dbReference type="NCBI Taxonomy" id="56493"/>
    <lineage>
        <taxon>Eukaryota</taxon>
        <taxon>Fungi</taxon>
        <taxon>Dikarya</taxon>
        <taxon>Basidiomycota</taxon>
        <taxon>Agaricomycotina</taxon>
        <taxon>Agaricomycetes</taxon>
        <taxon>Thelephorales</taxon>
        <taxon>Thelephoraceae</taxon>
        <taxon>Thelephora</taxon>
    </lineage>
</organism>
<gene>
    <name evidence="1" type="ORF">BJ322DRAFT_1032425</name>
</gene>
<reference evidence="1" key="1">
    <citation type="journal article" date="2020" name="Nat. Commun.">
        <title>Large-scale genome sequencing of mycorrhizal fungi provides insights into the early evolution of symbiotic traits.</title>
        <authorList>
            <person name="Miyauchi S."/>
            <person name="Kiss E."/>
            <person name="Kuo A."/>
            <person name="Drula E."/>
            <person name="Kohler A."/>
            <person name="Sanchez-Garcia M."/>
            <person name="Morin E."/>
            <person name="Andreopoulos B."/>
            <person name="Barry K.W."/>
            <person name="Bonito G."/>
            <person name="Buee M."/>
            <person name="Carver A."/>
            <person name="Chen C."/>
            <person name="Cichocki N."/>
            <person name="Clum A."/>
            <person name="Culley D."/>
            <person name="Crous P.W."/>
            <person name="Fauchery L."/>
            <person name="Girlanda M."/>
            <person name="Hayes R.D."/>
            <person name="Keri Z."/>
            <person name="LaButti K."/>
            <person name="Lipzen A."/>
            <person name="Lombard V."/>
            <person name="Magnuson J."/>
            <person name="Maillard F."/>
            <person name="Murat C."/>
            <person name="Nolan M."/>
            <person name="Ohm R.A."/>
            <person name="Pangilinan J."/>
            <person name="Pereira M.F."/>
            <person name="Perotto S."/>
            <person name="Peter M."/>
            <person name="Pfister S."/>
            <person name="Riley R."/>
            <person name="Sitrit Y."/>
            <person name="Stielow J.B."/>
            <person name="Szollosi G."/>
            <person name="Zifcakova L."/>
            <person name="Stursova M."/>
            <person name="Spatafora J.W."/>
            <person name="Tedersoo L."/>
            <person name="Vaario L.M."/>
            <person name="Yamada A."/>
            <person name="Yan M."/>
            <person name="Wang P."/>
            <person name="Xu J."/>
            <person name="Bruns T."/>
            <person name="Baldrian P."/>
            <person name="Vilgalys R."/>
            <person name="Dunand C."/>
            <person name="Henrissat B."/>
            <person name="Grigoriev I.V."/>
            <person name="Hibbett D."/>
            <person name="Nagy L.G."/>
            <person name="Martin F.M."/>
        </authorList>
    </citation>
    <scope>NUCLEOTIDE SEQUENCE</scope>
    <source>
        <strain evidence="1">UH-Tt-Lm1</strain>
    </source>
</reference>
<sequence length="398" mass="44794">MAIILDATPAQVPPSLVHPGIPPELSDRVIDFLHDDWTALKACSLTCKAWLPTSRFHLWNRVVLRYPGDGTDYAEFLKASPVITSCIVDLTIEFPTDRSNDTSREAEAEWMTDTLIPIFSTLKILRQLMFLGAYFGEDAFLAKISSSLSTARVVQLSTCHFSKFSSFVELVWSCPSAENLRLDAISFDEVDAYTPRPLSVPRPELKFLMIIYYSSVHMPVVIDWLVSEGFCTHVDFLVVFQQHIDSPAITRLLPAVGSNLRHLSVSYQSLPTAPDSKDDCADLFPTISHCTDLRSLNFIFDGIGTFAWIPLVISQISSPHVQEIDLGITEFFAPDDFDRFDWPSLWSALTQPRLVKLKSVRFTVAVESCQSSKKMKECITRHLKKIDTRGLISVDCHI</sequence>
<reference evidence="1" key="2">
    <citation type="submission" date="2020-11" db="EMBL/GenBank/DDBJ databases">
        <authorList>
            <consortium name="DOE Joint Genome Institute"/>
            <person name="Kuo A."/>
            <person name="Miyauchi S."/>
            <person name="Kiss E."/>
            <person name="Drula E."/>
            <person name="Kohler A."/>
            <person name="Sanchez-Garcia M."/>
            <person name="Andreopoulos B."/>
            <person name="Barry K.W."/>
            <person name="Bonito G."/>
            <person name="Buee M."/>
            <person name="Carver A."/>
            <person name="Chen C."/>
            <person name="Cichocki N."/>
            <person name="Clum A."/>
            <person name="Culley D."/>
            <person name="Crous P.W."/>
            <person name="Fauchery L."/>
            <person name="Girlanda M."/>
            <person name="Hayes R."/>
            <person name="Keri Z."/>
            <person name="Labutti K."/>
            <person name="Lipzen A."/>
            <person name="Lombard V."/>
            <person name="Magnuson J."/>
            <person name="Maillard F."/>
            <person name="Morin E."/>
            <person name="Murat C."/>
            <person name="Nolan M."/>
            <person name="Ohm R."/>
            <person name="Pangilinan J."/>
            <person name="Pereira M."/>
            <person name="Perotto S."/>
            <person name="Peter M."/>
            <person name="Riley R."/>
            <person name="Sitrit Y."/>
            <person name="Stielow B."/>
            <person name="Szollosi G."/>
            <person name="Zifcakova L."/>
            <person name="Stursova M."/>
            <person name="Spatafora J.W."/>
            <person name="Tedersoo L."/>
            <person name="Vaario L.-M."/>
            <person name="Yamada A."/>
            <person name="Yan M."/>
            <person name="Wang P."/>
            <person name="Xu J."/>
            <person name="Bruns T."/>
            <person name="Baldrian P."/>
            <person name="Vilgalys R."/>
            <person name="Henrissat B."/>
            <person name="Grigoriev I.V."/>
            <person name="Hibbett D."/>
            <person name="Nagy L.G."/>
            <person name="Martin F.M."/>
        </authorList>
    </citation>
    <scope>NUCLEOTIDE SEQUENCE</scope>
    <source>
        <strain evidence="1">UH-Tt-Lm1</strain>
    </source>
</reference>
<evidence type="ECO:0000313" key="1">
    <source>
        <dbReference type="EMBL" id="KAF9792985.1"/>
    </source>
</evidence>
<dbReference type="AlphaFoldDB" id="A0A9P6HR33"/>
<dbReference type="EMBL" id="WIUZ02000001">
    <property type="protein sequence ID" value="KAF9792985.1"/>
    <property type="molecule type" value="Genomic_DNA"/>
</dbReference>
<dbReference type="Gene3D" id="3.80.10.10">
    <property type="entry name" value="Ribonuclease Inhibitor"/>
    <property type="match status" value="1"/>
</dbReference>
<dbReference type="SUPFAM" id="SSF52047">
    <property type="entry name" value="RNI-like"/>
    <property type="match status" value="1"/>
</dbReference>
<proteinExistence type="predicted"/>
<keyword evidence="2" id="KW-1185">Reference proteome</keyword>
<dbReference type="Proteomes" id="UP000736335">
    <property type="component" value="Unassembled WGS sequence"/>
</dbReference>
<dbReference type="InterPro" id="IPR032675">
    <property type="entry name" value="LRR_dom_sf"/>
</dbReference>
<accession>A0A9P6HR33</accession>
<dbReference type="OrthoDB" id="2789810at2759"/>
<protein>
    <recommendedName>
        <fullName evidence="3">F-box domain-containing protein</fullName>
    </recommendedName>
</protein>